<feature type="transmembrane region" description="Helical" evidence="6">
    <location>
        <begin position="244"/>
        <end position="266"/>
    </location>
</feature>
<dbReference type="OrthoDB" id="10033535at2759"/>
<evidence type="ECO:0000313" key="8">
    <source>
        <dbReference type="Proteomes" id="UP000078046"/>
    </source>
</evidence>
<dbReference type="InterPro" id="IPR018499">
    <property type="entry name" value="Tetraspanin/Peripherin"/>
</dbReference>
<dbReference type="PIRSF" id="PIRSF002419">
    <property type="entry name" value="Tetraspanin"/>
    <property type="match status" value="1"/>
</dbReference>
<dbReference type="PANTHER" id="PTHR19282">
    <property type="entry name" value="TETRASPANIN"/>
    <property type="match status" value="1"/>
</dbReference>
<dbReference type="Gene3D" id="1.10.1450.10">
    <property type="entry name" value="Tetraspanin"/>
    <property type="match status" value="1"/>
</dbReference>
<comment type="subcellular location">
    <subcellularLocation>
        <location evidence="1 6">Membrane</location>
        <topology evidence="1 6">Multi-pass membrane protein</topology>
    </subcellularLocation>
</comment>
<dbReference type="PANTHER" id="PTHR19282:SF544">
    <property type="entry name" value="TETRASPANIN"/>
    <property type="match status" value="1"/>
</dbReference>
<gene>
    <name evidence="7" type="ORF">A3Q56_04860</name>
</gene>
<dbReference type="GO" id="GO:0005886">
    <property type="term" value="C:plasma membrane"/>
    <property type="evidence" value="ECO:0007669"/>
    <property type="project" value="TreeGrafter"/>
</dbReference>
<evidence type="ECO:0000256" key="1">
    <source>
        <dbReference type="ARBA" id="ARBA00004141"/>
    </source>
</evidence>
<dbReference type="PRINTS" id="PR00259">
    <property type="entry name" value="TMFOUR"/>
</dbReference>
<sequence length="276" mass="31654">MCSIATGRTILCLFNFIFWVTGLSLIVLGIWISIDNSLLHYFFNIHFTYTDSIIYWSALILSIVGVFIFIIAFIGCCGVVQTSRIMLLLYSTIIIILIIAKIVLIIFAVVYYDQIKLSFGNLMSKYIRTEYKVQGEYMKEITNVHLSTWDLIQIKLECCGDIDSNIYEGSIWQNMTKEIEPRISVPLSCCTLPENMALDKLSISSPLNYQLCQSEVKTKSELNYVHKKGCNDAVAEWISQNRTLIIATLCGIFFIEIINLIYACFLNRINNPKEYF</sequence>
<feature type="transmembrane region" description="Helical" evidence="6">
    <location>
        <begin position="54"/>
        <end position="80"/>
    </location>
</feature>
<evidence type="ECO:0000256" key="6">
    <source>
        <dbReference type="RuleBase" id="RU361218"/>
    </source>
</evidence>
<protein>
    <recommendedName>
        <fullName evidence="6">Tetraspanin</fullName>
    </recommendedName>
</protein>
<keyword evidence="8" id="KW-1185">Reference proteome</keyword>
<dbReference type="EMBL" id="LWCA01000670">
    <property type="protein sequence ID" value="OAF67397.1"/>
    <property type="molecule type" value="Genomic_DNA"/>
</dbReference>
<organism evidence="7 8">
    <name type="scientific">Intoshia linei</name>
    <dbReference type="NCBI Taxonomy" id="1819745"/>
    <lineage>
        <taxon>Eukaryota</taxon>
        <taxon>Metazoa</taxon>
        <taxon>Spiralia</taxon>
        <taxon>Lophotrochozoa</taxon>
        <taxon>Mesozoa</taxon>
        <taxon>Orthonectida</taxon>
        <taxon>Rhopaluridae</taxon>
        <taxon>Intoshia</taxon>
    </lineage>
</organism>
<proteinExistence type="inferred from homology"/>
<dbReference type="Proteomes" id="UP000078046">
    <property type="component" value="Unassembled WGS sequence"/>
</dbReference>
<evidence type="ECO:0000313" key="7">
    <source>
        <dbReference type="EMBL" id="OAF67397.1"/>
    </source>
</evidence>
<keyword evidence="3 6" id="KW-0812">Transmembrane</keyword>
<evidence type="ECO:0000256" key="3">
    <source>
        <dbReference type="ARBA" id="ARBA00022692"/>
    </source>
</evidence>
<keyword evidence="5 6" id="KW-0472">Membrane</keyword>
<dbReference type="InterPro" id="IPR000301">
    <property type="entry name" value="Tetraspanin_animals"/>
</dbReference>
<comment type="similarity">
    <text evidence="2 6">Belongs to the tetraspanin (TM4SF) family.</text>
</comment>
<accession>A0A177AZD1</accession>
<dbReference type="AlphaFoldDB" id="A0A177AZD1"/>
<comment type="caution">
    <text evidence="7">The sequence shown here is derived from an EMBL/GenBank/DDBJ whole genome shotgun (WGS) entry which is preliminary data.</text>
</comment>
<feature type="transmembrane region" description="Helical" evidence="6">
    <location>
        <begin position="12"/>
        <end position="34"/>
    </location>
</feature>
<dbReference type="Pfam" id="PF00335">
    <property type="entry name" value="Tetraspanin"/>
    <property type="match status" value="1"/>
</dbReference>
<evidence type="ECO:0000256" key="2">
    <source>
        <dbReference type="ARBA" id="ARBA00006840"/>
    </source>
</evidence>
<evidence type="ECO:0000256" key="5">
    <source>
        <dbReference type="ARBA" id="ARBA00023136"/>
    </source>
</evidence>
<dbReference type="InterPro" id="IPR008952">
    <property type="entry name" value="Tetraspanin_EC2_sf"/>
</dbReference>
<keyword evidence="4 6" id="KW-1133">Transmembrane helix</keyword>
<feature type="transmembrane region" description="Helical" evidence="6">
    <location>
        <begin position="87"/>
        <end position="112"/>
    </location>
</feature>
<name>A0A177AZD1_9BILA</name>
<evidence type="ECO:0000256" key="4">
    <source>
        <dbReference type="ARBA" id="ARBA00022989"/>
    </source>
</evidence>
<reference evidence="7 8" key="1">
    <citation type="submission" date="2016-04" db="EMBL/GenBank/DDBJ databases">
        <title>The genome of Intoshia linei affirms orthonectids as highly simplified spiralians.</title>
        <authorList>
            <person name="Mikhailov K.V."/>
            <person name="Slusarev G.S."/>
            <person name="Nikitin M.A."/>
            <person name="Logacheva M.D."/>
            <person name="Penin A."/>
            <person name="Aleoshin V."/>
            <person name="Panchin Y.V."/>
        </authorList>
    </citation>
    <scope>NUCLEOTIDE SEQUENCE [LARGE SCALE GENOMIC DNA]</scope>
    <source>
        <strain evidence="7">Intl2013</strain>
        <tissue evidence="7">Whole animal</tissue>
    </source>
</reference>
<dbReference type="SUPFAM" id="SSF48652">
    <property type="entry name" value="Tetraspanin"/>
    <property type="match status" value="1"/>
</dbReference>